<sequence length="50" mass="5768">MIELTQREVIALDLFLAENWTKFEKAVSDFLSPEEIDSLLLKLPLTTEES</sequence>
<organism evidence="1 2">
    <name type="scientific">Desulfobotulus alkaliphilus</name>
    <dbReference type="NCBI Taxonomy" id="622671"/>
    <lineage>
        <taxon>Bacteria</taxon>
        <taxon>Pseudomonadati</taxon>
        <taxon>Thermodesulfobacteriota</taxon>
        <taxon>Desulfobacteria</taxon>
        <taxon>Desulfobacterales</taxon>
        <taxon>Desulfobacteraceae</taxon>
        <taxon>Desulfobotulus</taxon>
    </lineage>
</organism>
<protein>
    <submittedName>
        <fullName evidence="1">Uncharacterized protein</fullName>
    </submittedName>
</protein>
<dbReference type="Proteomes" id="UP000318307">
    <property type="component" value="Unassembled WGS sequence"/>
</dbReference>
<dbReference type="AlphaFoldDB" id="A0A562RHE7"/>
<comment type="caution">
    <text evidence="1">The sequence shown here is derived from an EMBL/GenBank/DDBJ whole genome shotgun (WGS) entry which is preliminary data.</text>
</comment>
<accession>A0A562RHE7</accession>
<name>A0A562RHE7_9BACT</name>
<evidence type="ECO:0000313" key="1">
    <source>
        <dbReference type="EMBL" id="TWI68517.1"/>
    </source>
</evidence>
<proteinExistence type="predicted"/>
<dbReference type="RefSeq" id="WP_186443116.1">
    <property type="nucleotide sequence ID" value="NZ_VLLC01000021.1"/>
</dbReference>
<gene>
    <name evidence="1" type="ORF">LZ24_02489</name>
</gene>
<keyword evidence="2" id="KW-1185">Reference proteome</keyword>
<dbReference type="EMBL" id="VLLC01000021">
    <property type="protein sequence ID" value="TWI68517.1"/>
    <property type="molecule type" value="Genomic_DNA"/>
</dbReference>
<reference evidence="1 2" key="1">
    <citation type="submission" date="2019-07" db="EMBL/GenBank/DDBJ databases">
        <title>Genome sequencing of 100 strains of the haloalkaliphilic chemolithoautotrophic sulfur-oxidizing bacterium Thioalkalivibrio.</title>
        <authorList>
            <person name="Muyzer G."/>
        </authorList>
    </citation>
    <scope>NUCLEOTIDE SEQUENCE [LARGE SCALE GENOMIC DNA]</scope>
    <source>
        <strain evidence="1 2">ASO4-4</strain>
    </source>
</reference>
<evidence type="ECO:0000313" key="2">
    <source>
        <dbReference type="Proteomes" id="UP000318307"/>
    </source>
</evidence>